<name>A0A9P0GSB6_PHACE</name>
<organism evidence="2 3">
    <name type="scientific">Phaedon cochleariae</name>
    <name type="common">Mustard beetle</name>
    <dbReference type="NCBI Taxonomy" id="80249"/>
    <lineage>
        <taxon>Eukaryota</taxon>
        <taxon>Metazoa</taxon>
        <taxon>Ecdysozoa</taxon>
        <taxon>Arthropoda</taxon>
        <taxon>Hexapoda</taxon>
        <taxon>Insecta</taxon>
        <taxon>Pterygota</taxon>
        <taxon>Neoptera</taxon>
        <taxon>Endopterygota</taxon>
        <taxon>Coleoptera</taxon>
        <taxon>Polyphaga</taxon>
        <taxon>Cucujiformia</taxon>
        <taxon>Chrysomeloidea</taxon>
        <taxon>Chrysomelidae</taxon>
        <taxon>Chrysomelinae</taxon>
        <taxon>Chrysomelini</taxon>
        <taxon>Phaedon</taxon>
    </lineage>
</organism>
<dbReference type="PROSITE" id="PS51257">
    <property type="entry name" value="PROKAR_LIPOPROTEIN"/>
    <property type="match status" value="1"/>
</dbReference>
<dbReference type="OrthoDB" id="6689267at2759"/>
<feature type="signal peptide" evidence="1">
    <location>
        <begin position="1"/>
        <end position="23"/>
    </location>
</feature>
<evidence type="ECO:0000313" key="3">
    <source>
        <dbReference type="Proteomes" id="UP001153737"/>
    </source>
</evidence>
<protein>
    <submittedName>
        <fullName evidence="2">Uncharacterized protein</fullName>
    </submittedName>
</protein>
<evidence type="ECO:0000256" key="1">
    <source>
        <dbReference type="SAM" id="SignalP"/>
    </source>
</evidence>
<sequence>MSNSLRGVLLFGVFNVFAGCVFCRDLHPIKPEPGTCFDSYLDVQPISLSNLAKACVERLPTKKVCHGIKLITNEIILVDCVPEGQQLEKGCYRFFNVDLTQTVICQKFLRRNKCEIIKTPENLAIEVYCDQSQSGIVMVKNLKIT</sequence>
<keyword evidence="3" id="KW-1185">Reference proteome</keyword>
<dbReference type="AlphaFoldDB" id="A0A9P0GSB6"/>
<proteinExistence type="predicted"/>
<evidence type="ECO:0000313" key="2">
    <source>
        <dbReference type="EMBL" id="CAH1156243.1"/>
    </source>
</evidence>
<dbReference type="Proteomes" id="UP001153737">
    <property type="component" value="Chromosome 2"/>
</dbReference>
<feature type="chain" id="PRO_5040288972" evidence="1">
    <location>
        <begin position="24"/>
        <end position="145"/>
    </location>
</feature>
<accession>A0A9P0GSB6</accession>
<reference evidence="2" key="1">
    <citation type="submission" date="2022-01" db="EMBL/GenBank/DDBJ databases">
        <authorList>
            <person name="King R."/>
        </authorList>
    </citation>
    <scope>NUCLEOTIDE SEQUENCE</scope>
</reference>
<keyword evidence="1" id="KW-0732">Signal</keyword>
<dbReference type="EMBL" id="OU896708">
    <property type="protein sequence ID" value="CAH1156243.1"/>
    <property type="molecule type" value="Genomic_DNA"/>
</dbReference>
<reference evidence="2" key="2">
    <citation type="submission" date="2022-10" db="EMBL/GenBank/DDBJ databases">
        <authorList>
            <consortium name="ENA_rothamsted_submissions"/>
            <consortium name="culmorum"/>
            <person name="King R."/>
        </authorList>
    </citation>
    <scope>NUCLEOTIDE SEQUENCE</scope>
</reference>
<gene>
    <name evidence="2" type="ORF">PHAECO_LOCUS6185</name>
</gene>